<accession>W1J1P2</accession>
<protein>
    <submittedName>
        <fullName evidence="1">Uncharacterized protein</fullName>
    </submittedName>
</protein>
<reference evidence="1 2" key="1">
    <citation type="submission" date="2013-11" db="EMBL/GenBank/DDBJ databases">
        <title>Draft genome sequence and annotation of the entomopathogenic bacterium, Xenorhabdus cabanillasi strain JM26.</title>
        <authorList>
            <person name="Gualtieri M."/>
            <person name="Ogier J.C."/>
            <person name="Pages S."/>
            <person name="Givaudan A."/>
            <person name="Gaudriault S."/>
        </authorList>
    </citation>
    <scope>NUCLEOTIDE SEQUENCE [LARGE SCALE GENOMIC DNA]</scope>
    <source>
        <strain evidence="1 2">JM26</strain>
    </source>
</reference>
<comment type="caution">
    <text evidence="1">The sequence shown here is derived from an EMBL/GenBank/DDBJ whole genome shotgun (WGS) entry which is preliminary data.</text>
</comment>
<organism evidence="1 2">
    <name type="scientific">Xenorhabdus cabanillasii JM26</name>
    <dbReference type="NCBI Taxonomy" id="1427517"/>
    <lineage>
        <taxon>Bacteria</taxon>
        <taxon>Pseudomonadati</taxon>
        <taxon>Pseudomonadota</taxon>
        <taxon>Gammaproteobacteria</taxon>
        <taxon>Enterobacterales</taxon>
        <taxon>Morganellaceae</taxon>
        <taxon>Xenorhabdus</taxon>
    </lineage>
</organism>
<name>W1J1P2_9GAMM</name>
<evidence type="ECO:0000313" key="1">
    <source>
        <dbReference type="EMBL" id="CDL84629.1"/>
    </source>
</evidence>
<sequence length="124" mass="14437">MLHEISTPMKLKSQSEMKQCNRPLSSGLFIQIENKYTWVQNMIFPLSHLRAIYPCHNSGQTVALMIDGMSAQCPSVSYKTFMQFFTDVIHAIEKLKPQAFIFKLTVNEDLSCEWCDFHRTNRLM</sequence>
<dbReference type="AlphaFoldDB" id="W1J1P2"/>
<gene>
    <name evidence="1" type="ORF">XCR1_2020007</name>
</gene>
<evidence type="ECO:0000313" key="2">
    <source>
        <dbReference type="Proteomes" id="UP000019197"/>
    </source>
</evidence>
<proteinExistence type="predicted"/>
<dbReference type="EMBL" id="CBXE010000116">
    <property type="protein sequence ID" value="CDL84629.1"/>
    <property type="molecule type" value="Genomic_DNA"/>
</dbReference>
<dbReference type="Proteomes" id="UP000019197">
    <property type="component" value="Unassembled WGS sequence"/>
</dbReference>